<feature type="signal peptide" evidence="1">
    <location>
        <begin position="1"/>
        <end position="24"/>
    </location>
</feature>
<protein>
    <recommendedName>
        <fullName evidence="2">Tf2-1-like SH3-like domain-containing protein</fullName>
    </recommendedName>
</protein>
<dbReference type="AlphaFoldDB" id="A0A371G1P7"/>
<sequence>MLSLHIIELFILLHLILLLKLCMQSKIVTDSATENILVVGEIYCMINPLTPSDILTLSTNEHAILDGKHKVDSVRELHAKVRANIDKRNEQYARFNTQRKYKLQPRGDKPFQVLEMINDNTYKLDLPIAYGNVSSTINVADLSLFVVSEEFDLRNPFEEGGNDRA</sequence>
<proteinExistence type="predicted"/>
<dbReference type="Proteomes" id="UP000257109">
    <property type="component" value="Unassembled WGS sequence"/>
</dbReference>
<keyword evidence="1" id="KW-0732">Signal</keyword>
<keyword evidence="4" id="KW-1185">Reference proteome</keyword>
<evidence type="ECO:0000313" key="3">
    <source>
        <dbReference type="EMBL" id="RDX84472.1"/>
    </source>
</evidence>
<feature type="domain" description="Tf2-1-like SH3-like" evidence="2">
    <location>
        <begin position="94"/>
        <end position="144"/>
    </location>
</feature>
<dbReference type="EMBL" id="QJKJ01007040">
    <property type="protein sequence ID" value="RDX84472.1"/>
    <property type="molecule type" value="Genomic_DNA"/>
</dbReference>
<accession>A0A371G1P7</accession>
<evidence type="ECO:0000259" key="2">
    <source>
        <dbReference type="Pfam" id="PF24626"/>
    </source>
</evidence>
<evidence type="ECO:0000313" key="4">
    <source>
        <dbReference type="Proteomes" id="UP000257109"/>
    </source>
</evidence>
<gene>
    <name evidence="3" type="ORF">CR513_34471</name>
</gene>
<dbReference type="OrthoDB" id="909585at2759"/>
<dbReference type="Pfam" id="PF24626">
    <property type="entry name" value="SH3_Tf2-1"/>
    <property type="match status" value="1"/>
</dbReference>
<dbReference type="InterPro" id="IPR056924">
    <property type="entry name" value="SH3_Tf2-1"/>
</dbReference>
<feature type="non-terminal residue" evidence="3">
    <location>
        <position position="1"/>
    </location>
</feature>
<organism evidence="3 4">
    <name type="scientific">Mucuna pruriens</name>
    <name type="common">Velvet bean</name>
    <name type="synonym">Dolichos pruriens</name>
    <dbReference type="NCBI Taxonomy" id="157652"/>
    <lineage>
        <taxon>Eukaryota</taxon>
        <taxon>Viridiplantae</taxon>
        <taxon>Streptophyta</taxon>
        <taxon>Embryophyta</taxon>
        <taxon>Tracheophyta</taxon>
        <taxon>Spermatophyta</taxon>
        <taxon>Magnoliopsida</taxon>
        <taxon>eudicotyledons</taxon>
        <taxon>Gunneridae</taxon>
        <taxon>Pentapetalae</taxon>
        <taxon>rosids</taxon>
        <taxon>fabids</taxon>
        <taxon>Fabales</taxon>
        <taxon>Fabaceae</taxon>
        <taxon>Papilionoideae</taxon>
        <taxon>50 kb inversion clade</taxon>
        <taxon>NPAAA clade</taxon>
        <taxon>indigoferoid/millettioid clade</taxon>
        <taxon>Phaseoleae</taxon>
        <taxon>Mucuna</taxon>
    </lineage>
</organism>
<feature type="chain" id="PRO_5016851878" description="Tf2-1-like SH3-like domain-containing protein" evidence="1">
    <location>
        <begin position="25"/>
        <end position="165"/>
    </location>
</feature>
<comment type="caution">
    <text evidence="3">The sequence shown here is derived from an EMBL/GenBank/DDBJ whole genome shotgun (WGS) entry which is preliminary data.</text>
</comment>
<name>A0A371G1P7_MUCPR</name>
<evidence type="ECO:0000256" key="1">
    <source>
        <dbReference type="SAM" id="SignalP"/>
    </source>
</evidence>
<reference evidence="3" key="1">
    <citation type="submission" date="2018-05" db="EMBL/GenBank/DDBJ databases">
        <title>Draft genome of Mucuna pruriens seed.</title>
        <authorList>
            <person name="Nnadi N.E."/>
            <person name="Vos R."/>
            <person name="Hasami M.H."/>
            <person name="Devisetty U.K."/>
            <person name="Aguiy J.C."/>
        </authorList>
    </citation>
    <scope>NUCLEOTIDE SEQUENCE [LARGE SCALE GENOMIC DNA]</scope>
    <source>
        <strain evidence="3">JCA_2017</strain>
    </source>
</reference>